<evidence type="ECO:0000256" key="1">
    <source>
        <dbReference type="SAM" id="MobiDB-lite"/>
    </source>
</evidence>
<dbReference type="Proteomes" id="UP001046870">
    <property type="component" value="Chromosome 6"/>
</dbReference>
<reference evidence="3" key="1">
    <citation type="submission" date="2021-01" db="EMBL/GenBank/DDBJ databases">
        <authorList>
            <person name="Zahm M."/>
            <person name="Roques C."/>
            <person name="Cabau C."/>
            <person name="Klopp C."/>
            <person name="Donnadieu C."/>
            <person name="Jouanno E."/>
            <person name="Lampietro C."/>
            <person name="Louis A."/>
            <person name="Herpin A."/>
            <person name="Echchiki A."/>
            <person name="Berthelot C."/>
            <person name="Parey E."/>
            <person name="Roest-Crollius H."/>
            <person name="Braasch I."/>
            <person name="Postlethwait J."/>
            <person name="Bobe J."/>
            <person name="Montfort J."/>
            <person name="Bouchez O."/>
            <person name="Begum T."/>
            <person name="Mejri S."/>
            <person name="Adams A."/>
            <person name="Chen W.-J."/>
            <person name="Guiguen Y."/>
        </authorList>
    </citation>
    <scope>NUCLEOTIDE SEQUENCE</scope>
    <source>
        <strain evidence="3">YG-15Mar2019-1</strain>
        <tissue evidence="3">Brain</tissue>
    </source>
</reference>
<feature type="compositionally biased region" description="Polar residues" evidence="1">
    <location>
        <begin position="37"/>
        <end position="54"/>
    </location>
</feature>
<feature type="transmembrane region" description="Helical" evidence="2">
    <location>
        <begin position="58"/>
        <end position="80"/>
    </location>
</feature>
<protein>
    <submittedName>
        <fullName evidence="3">Uncharacterized protein</fullName>
    </submittedName>
</protein>
<evidence type="ECO:0000313" key="3">
    <source>
        <dbReference type="EMBL" id="KAG7476865.1"/>
    </source>
</evidence>
<feature type="compositionally biased region" description="Basic residues" evidence="1">
    <location>
        <begin position="87"/>
        <end position="97"/>
    </location>
</feature>
<accession>A0A9D3Q8C0</accession>
<evidence type="ECO:0000313" key="4">
    <source>
        <dbReference type="Proteomes" id="UP001046870"/>
    </source>
</evidence>
<keyword evidence="2" id="KW-0812">Transmembrane</keyword>
<feature type="region of interest" description="Disordered" evidence="1">
    <location>
        <begin position="87"/>
        <end position="106"/>
    </location>
</feature>
<feature type="region of interest" description="Disordered" evidence="1">
    <location>
        <begin position="1"/>
        <end position="55"/>
    </location>
</feature>
<comment type="caution">
    <text evidence="3">The sequence shown here is derived from an EMBL/GenBank/DDBJ whole genome shotgun (WGS) entry which is preliminary data.</text>
</comment>
<feature type="compositionally biased region" description="Basic and acidic residues" evidence="1">
    <location>
        <begin position="1"/>
        <end position="13"/>
    </location>
</feature>
<dbReference type="OrthoDB" id="8686561at2759"/>
<keyword evidence="2" id="KW-0472">Membrane</keyword>
<evidence type="ECO:0000256" key="2">
    <source>
        <dbReference type="SAM" id="Phobius"/>
    </source>
</evidence>
<name>A0A9D3Q8C0_MEGAT</name>
<keyword evidence="2" id="KW-1133">Transmembrane helix</keyword>
<sequence length="106" mass="11665">MRAEVKNKTDFSWHEGNSSQETLQEWPRASSPAAHGNGSTATPHPSHTNHTLTRGSGIVPGAIAAAVFIGFLLVLYALLWKCMVKAPRRKEKTKRSKGRDLKQLVC</sequence>
<dbReference type="EMBL" id="JAFDVH010000006">
    <property type="protein sequence ID" value="KAG7476865.1"/>
    <property type="molecule type" value="Genomic_DNA"/>
</dbReference>
<organism evidence="3 4">
    <name type="scientific">Megalops atlanticus</name>
    <name type="common">Tarpon</name>
    <name type="synonym">Clupea gigantea</name>
    <dbReference type="NCBI Taxonomy" id="7932"/>
    <lineage>
        <taxon>Eukaryota</taxon>
        <taxon>Metazoa</taxon>
        <taxon>Chordata</taxon>
        <taxon>Craniata</taxon>
        <taxon>Vertebrata</taxon>
        <taxon>Euteleostomi</taxon>
        <taxon>Actinopterygii</taxon>
        <taxon>Neopterygii</taxon>
        <taxon>Teleostei</taxon>
        <taxon>Elopiformes</taxon>
        <taxon>Megalopidae</taxon>
        <taxon>Megalops</taxon>
    </lineage>
</organism>
<proteinExistence type="predicted"/>
<dbReference type="AlphaFoldDB" id="A0A9D3Q8C0"/>
<gene>
    <name evidence="3" type="ORF">MATL_G00087320</name>
</gene>
<keyword evidence="4" id="KW-1185">Reference proteome</keyword>